<evidence type="ECO:0000256" key="5">
    <source>
        <dbReference type="ARBA" id="ARBA00023163"/>
    </source>
</evidence>
<proteinExistence type="inferred from homology"/>
<dbReference type="GO" id="GO:0050793">
    <property type="term" value="P:regulation of developmental process"/>
    <property type="evidence" value="ECO:0007669"/>
    <property type="project" value="UniProtKB-ARBA"/>
</dbReference>
<dbReference type="InterPro" id="IPR008984">
    <property type="entry name" value="SMAD_FHA_dom_sf"/>
</dbReference>
<keyword evidence="5 7" id="KW-0804">Transcription</keyword>
<evidence type="ECO:0000259" key="8">
    <source>
        <dbReference type="PROSITE" id="PS51075"/>
    </source>
</evidence>
<dbReference type="InterPro" id="IPR036578">
    <property type="entry name" value="SMAD_MH1_sf"/>
</dbReference>
<dbReference type="SMART" id="SM00524">
    <property type="entry name" value="DWB"/>
    <property type="match status" value="1"/>
</dbReference>
<sequence length="331" mass="39155">MSADESQPEFNVDDVYPGFHTFEEHKYRLGFEKSIVEKSILELFSKIMNSDNPPTTNNITPCINIPRRLSYFAHDPNIRIYGQLWRWTHIRKLYIQAELANFKPDRTCYSAIHREICLNPLHYLRKSRPTAGLAWHLPVHPWATIAYYEKCRKLQTFECFPRKIVVKCNTVAGEGVECFNLEEIRNESREDEVTNTRRQIGNGISLHYEDGYVFIQLLSDSVVHLESLYCNRVKHHMKHTLHSLEPFDMTYMQLMDDDVFHALLDDAAQEGPEAVYELAKIFTIRVVFVDHWRTETPVTNYNCWIEIRLCRQMKWIYNSLQQMGAPYKLHY</sequence>
<evidence type="ECO:0000259" key="9">
    <source>
        <dbReference type="PROSITE" id="PS51076"/>
    </source>
</evidence>
<dbReference type="PROSITE" id="PS51076">
    <property type="entry name" value="MH2"/>
    <property type="match status" value="1"/>
</dbReference>
<dbReference type="GO" id="GO:0140416">
    <property type="term" value="F:transcription regulator inhibitor activity"/>
    <property type="evidence" value="ECO:0007669"/>
    <property type="project" value="TreeGrafter"/>
</dbReference>
<feature type="domain" description="MH1" evidence="8">
    <location>
        <begin position="1"/>
        <end position="132"/>
    </location>
</feature>
<keyword evidence="6 7" id="KW-0539">Nucleus</keyword>
<dbReference type="GO" id="GO:0046872">
    <property type="term" value="F:metal ion binding"/>
    <property type="evidence" value="ECO:0007669"/>
    <property type="project" value="UniProtKB-KW"/>
</dbReference>
<keyword evidence="4 7" id="KW-0805">Transcription regulation</keyword>
<dbReference type="GO" id="GO:0005737">
    <property type="term" value="C:cytoplasm"/>
    <property type="evidence" value="ECO:0007669"/>
    <property type="project" value="UniProtKB-SubCell"/>
</dbReference>
<dbReference type="GO" id="GO:0009653">
    <property type="term" value="P:anatomical structure morphogenesis"/>
    <property type="evidence" value="ECO:0007669"/>
    <property type="project" value="TreeGrafter"/>
</dbReference>
<dbReference type="SUPFAM" id="SSF49879">
    <property type="entry name" value="SMAD/FHA domain"/>
    <property type="match status" value="1"/>
</dbReference>
<dbReference type="Pfam" id="PF03166">
    <property type="entry name" value="MH2"/>
    <property type="match status" value="1"/>
</dbReference>
<evidence type="ECO:0000256" key="7">
    <source>
        <dbReference type="RuleBase" id="RU361195"/>
    </source>
</evidence>
<dbReference type="EMBL" id="JALNTZ010000001">
    <property type="protein sequence ID" value="KAJ3665371.1"/>
    <property type="molecule type" value="Genomic_DNA"/>
</dbReference>
<dbReference type="PANTHER" id="PTHR13703:SF61">
    <property type="entry name" value="PROTEIN MOTHERS AGAINST DPP"/>
    <property type="match status" value="1"/>
</dbReference>
<dbReference type="GO" id="GO:0009791">
    <property type="term" value="P:post-embryonic development"/>
    <property type="evidence" value="ECO:0007669"/>
    <property type="project" value="UniProtKB-ARBA"/>
</dbReference>
<dbReference type="GO" id="GO:0071144">
    <property type="term" value="C:heteromeric SMAD protein complex"/>
    <property type="evidence" value="ECO:0007669"/>
    <property type="project" value="TreeGrafter"/>
</dbReference>
<feature type="domain" description="MH2" evidence="9">
    <location>
        <begin position="142"/>
        <end position="331"/>
    </location>
</feature>
<evidence type="ECO:0000313" key="11">
    <source>
        <dbReference type="Proteomes" id="UP001168821"/>
    </source>
</evidence>
<keyword evidence="3" id="KW-0862">Zinc</keyword>
<keyword evidence="7" id="KW-0963">Cytoplasm</keyword>
<name>A0AA38J1I9_9CUCU</name>
<dbReference type="GO" id="GO:0051239">
    <property type="term" value="P:regulation of multicellular organismal process"/>
    <property type="evidence" value="ECO:0007669"/>
    <property type="project" value="UniProtKB-ARBA"/>
</dbReference>
<comment type="subcellular location">
    <subcellularLocation>
        <location evidence="7">Cytoplasm</location>
    </subcellularLocation>
    <subcellularLocation>
        <location evidence="7">Nucleus</location>
    </subcellularLocation>
</comment>
<dbReference type="SUPFAM" id="SSF56366">
    <property type="entry name" value="SMAD MH1 domain"/>
    <property type="match status" value="1"/>
</dbReference>
<dbReference type="InterPro" id="IPR001132">
    <property type="entry name" value="SMAD_dom_Dwarfin-type"/>
</dbReference>
<evidence type="ECO:0000256" key="4">
    <source>
        <dbReference type="ARBA" id="ARBA00023015"/>
    </source>
</evidence>
<dbReference type="InterPro" id="IPR003619">
    <property type="entry name" value="MAD_homology1_Dwarfin-type"/>
</dbReference>
<keyword evidence="2" id="KW-0479">Metal-binding</keyword>
<evidence type="ECO:0000313" key="10">
    <source>
        <dbReference type="EMBL" id="KAJ3665371.1"/>
    </source>
</evidence>
<dbReference type="GO" id="GO:0030154">
    <property type="term" value="P:cell differentiation"/>
    <property type="evidence" value="ECO:0007669"/>
    <property type="project" value="TreeGrafter"/>
</dbReference>
<evidence type="ECO:0000256" key="1">
    <source>
        <dbReference type="ARBA" id="ARBA00005545"/>
    </source>
</evidence>
<dbReference type="AlphaFoldDB" id="A0AA38J1I9"/>
<dbReference type="InterPro" id="IPR013790">
    <property type="entry name" value="Dwarfin"/>
</dbReference>
<dbReference type="SMART" id="SM00523">
    <property type="entry name" value="DWA"/>
    <property type="match status" value="1"/>
</dbReference>
<evidence type="ECO:0000256" key="2">
    <source>
        <dbReference type="ARBA" id="ARBA00022723"/>
    </source>
</evidence>
<dbReference type="PROSITE" id="PS51075">
    <property type="entry name" value="MH1"/>
    <property type="match status" value="1"/>
</dbReference>
<keyword evidence="11" id="KW-1185">Reference proteome</keyword>
<reference evidence="10" key="1">
    <citation type="journal article" date="2023" name="G3 (Bethesda)">
        <title>Whole genome assemblies of Zophobas morio and Tenebrio molitor.</title>
        <authorList>
            <person name="Kaur S."/>
            <person name="Stinson S.A."/>
            <person name="diCenzo G.C."/>
        </authorList>
    </citation>
    <scope>NUCLEOTIDE SEQUENCE</scope>
    <source>
        <strain evidence="10">QUZm001</strain>
    </source>
</reference>
<dbReference type="GO" id="GO:0070411">
    <property type="term" value="F:I-SMAD binding"/>
    <property type="evidence" value="ECO:0007669"/>
    <property type="project" value="TreeGrafter"/>
</dbReference>
<dbReference type="Pfam" id="PF03165">
    <property type="entry name" value="MH1"/>
    <property type="match status" value="1"/>
</dbReference>
<evidence type="ECO:0000256" key="6">
    <source>
        <dbReference type="ARBA" id="ARBA00023242"/>
    </source>
</evidence>
<accession>A0AA38J1I9</accession>
<gene>
    <name evidence="10" type="ORF">Zmor_000868</name>
</gene>
<dbReference type="InterPro" id="IPR013019">
    <property type="entry name" value="MAD_homology_MH1"/>
</dbReference>
<dbReference type="GO" id="GO:0006357">
    <property type="term" value="P:regulation of transcription by RNA polymerase II"/>
    <property type="evidence" value="ECO:0007669"/>
    <property type="project" value="TreeGrafter"/>
</dbReference>
<dbReference type="InterPro" id="IPR017855">
    <property type="entry name" value="SMAD-like_dom_sf"/>
</dbReference>
<dbReference type="Gene3D" id="3.90.520.10">
    <property type="entry name" value="SMAD MH1 domain"/>
    <property type="match status" value="1"/>
</dbReference>
<dbReference type="PANTHER" id="PTHR13703">
    <property type="entry name" value="SMAD"/>
    <property type="match status" value="1"/>
</dbReference>
<dbReference type="Proteomes" id="UP001168821">
    <property type="component" value="Unassembled WGS sequence"/>
</dbReference>
<evidence type="ECO:0000256" key="3">
    <source>
        <dbReference type="ARBA" id="ARBA00022833"/>
    </source>
</evidence>
<dbReference type="Gene3D" id="2.60.200.10">
    <property type="match status" value="1"/>
</dbReference>
<comment type="caution">
    <text evidence="10">The sequence shown here is derived from an EMBL/GenBank/DDBJ whole genome shotgun (WGS) entry which is preliminary data.</text>
</comment>
<dbReference type="GO" id="GO:0060395">
    <property type="term" value="P:SMAD protein signal transduction"/>
    <property type="evidence" value="ECO:0007669"/>
    <property type="project" value="TreeGrafter"/>
</dbReference>
<organism evidence="10 11">
    <name type="scientific">Zophobas morio</name>
    <dbReference type="NCBI Taxonomy" id="2755281"/>
    <lineage>
        <taxon>Eukaryota</taxon>
        <taxon>Metazoa</taxon>
        <taxon>Ecdysozoa</taxon>
        <taxon>Arthropoda</taxon>
        <taxon>Hexapoda</taxon>
        <taxon>Insecta</taxon>
        <taxon>Pterygota</taxon>
        <taxon>Neoptera</taxon>
        <taxon>Endopterygota</taxon>
        <taxon>Coleoptera</taxon>
        <taxon>Polyphaga</taxon>
        <taxon>Cucujiformia</taxon>
        <taxon>Tenebrionidae</taxon>
        <taxon>Zophobas</taxon>
    </lineage>
</organism>
<comment type="similarity">
    <text evidence="1 7">Belongs to the dwarfin/SMAD family.</text>
</comment>
<protein>
    <recommendedName>
        <fullName evidence="7">Mothers against decapentaplegic homolog</fullName>
        <shortName evidence="7">MAD homolog</shortName>
        <shortName evidence="7">Mothers against DPP homolog</shortName>
    </recommendedName>
    <alternativeName>
        <fullName evidence="7">SMAD family member</fullName>
    </alternativeName>
</protein>